<protein>
    <submittedName>
        <fullName evidence="2">FAD-binding oxidoreductase</fullName>
    </submittedName>
</protein>
<keyword evidence="3" id="KW-1185">Reference proteome</keyword>
<dbReference type="GO" id="GO:0005737">
    <property type="term" value="C:cytoplasm"/>
    <property type="evidence" value="ECO:0007669"/>
    <property type="project" value="TreeGrafter"/>
</dbReference>
<accession>A0A4Y8LH03</accession>
<dbReference type="PANTHER" id="PTHR13847">
    <property type="entry name" value="SARCOSINE DEHYDROGENASE-RELATED"/>
    <property type="match status" value="1"/>
</dbReference>
<dbReference type="PANTHER" id="PTHR13847:SF201">
    <property type="entry name" value="PUTATIBE OXIDOREDUCTASE"/>
    <property type="match status" value="1"/>
</dbReference>
<organism evidence="2 3">
    <name type="scientific">Jeotgalibacillus salarius</name>
    <dbReference type="NCBI Taxonomy" id="546023"/>
    <lineage>
        <taxon>Bacteria</taxon>
        <taxon>Bacillati</taxon>
        <taxon>Bacillota</taxon>
        <taxon>Bacilli</taxon>
        <taxon>Bacillales</taxon>
        <taxon>Caryophanaceae</taxon>
        <taxon>Jeotgalibacillus</taxon>
    </lineage>
</organism>
<reference evidence="2 3" key="1">
    <citation type="submission" date="2019-03" db="EMBL/GenBank/DDBJ databases">
        <authorList>
            <person name="Yang Y."/>
        </authorList>
    </citation>
    <scope>NUCLEOTIDE SEQUENCE [LARGE SCALE GENOMIC DNA]</scope>
    <source>
        <strain evidence="2 3">ASL-1</strain>
    </source>
</reference>
<dbReference type="Gene3D" id="3.50.50.60">
    <property type="entry name" value="FAD/NAD(P)-binding domain"/>
    <property type="match status" value="1"/>
</dbReference>
<dbReference type="InterPro" id="IPR036188">
    <property type="entry name" value="FAD/NAD-bd_sf"/>
</dbReference>
<dbReference type="OrthoDB" id="571248at2"/>
<dbReference type="EMBL" id="SORX01000004">
    <property type="protein sequence ID" value="TFE01730.1"/>
    <property type="molecule type" value="Genomic_DNA"/>
</dbReference>
<name>A0A4Y8LH03_9BACL</name>
<comment type="caution">
    <text evidence="2">The sequence shown here is derived from an EMBL/GenBank/DDBJ whole genome shotgun (WGS) entry which is preliminary data.</text>
</comment>
<dbReference type="AlphaFoldDB" id="A0A4Y8LH03"/>
<dbReference type="Gene3D" id="3.30.9.10">
    <property type="entry name" value="D-Amino Acid Oxidase, subunit A, domain 2"/>
    <property type="match status" value="1"/>
</dbReference>
<feature type="domain" description="FAD dependent oxidoreductase" evidence="1">
    <location>
        <begin position="34"/>
        <end position="388"/>
    </location>
</feature>
<dbReference type="Proteomes" id="UP000297776">
    <property type="component" value="Unassembled WGS sequence"/>
</dbReference>
<evidence type="ECO:0000259" key="1">
    <source>
        <dbReference type="Pfam" id="PF01266"/>
    </source>
</evidence>
<sequence>MPEVTELHSGKLYWPETAERTVEFPVLKEDISCDVVIVGGGMAGALCAEELSHTQLKVAVIDKGEVGKGSSSANTGLLQYSNDKMLHEFIEEIGEEKAVAFYKLCLEAVEELQKVAGTLPGKVDFVRRPSLYYASDEGDIEKLKKEYEALTEHGFEVEYLDRDQIEELYGFSKPAALMTHGDAEVNPYRLIRSLFESAEARGVSIFEHTSLEHVQATDEGKHLFYTTEGSITAEKVIYCTGYEAMPLAEKFGGELNRTYAITTSPVEDLESWIYRAMIWETKRPYFYMRTTEDGRIIAGGLDEDKMDADVSDEKLHDRGERLIKRIKEHFPDYEFSAEYVWAAAFGESEDGLPFIGEDPKEKGIYYCLGFGGNGTVYSKLGAKMLCEMFHDAHNPEEAAIVDPGRS</sequence>
<dbReference type="InterPro" id="IPR006076">
    <property type="entry name" value="FAD-dep_OxRdtase"/>
</dbReference>
<gene>
    <name evidence="2" type="ORF">E2626_09175</name>
</gene>
<dbReference type="SUPFAM" id="SSF51905">
    <property type="entry name" value="FAD/NAD(P)-binding domain"/>
    <property type="match status" value="1"/>
</dbReference>
<evidence type="ECO:0000313" key="2">
    <source>
        <dbReference type="EMBL" id="TFE01730.1"/>
    </source>
</evidence>
<evidence type="ECO:0000313" key="3">
    <source>
        <dbReference type="Proteomes" id="UP000297776"/>
    </source>
</evidence>
<dbReference type="Pfam" id="PF01266">
    <property type="entry name" value="DAO"/>
    <property type="match status" value="1"/>
</dbReference>
<proteinExistence type="predicted"/>